<name>A0ACD3AAE8_9AGAR</name>
<organism evidence="1 2">
    <name type="scientific">Pluteus cervinus</name>
    <dbReference type="NCBI Taxonomy" id="181527"/>
    <lineage>
        <taxon>Eukaryota</taxon>
        <taxon>Fungi</taxon>
        <taxon>Dikarya</taxon>
        <taxon>Basidiomycota</taxon>
        <taxon>Agaricomycotina</taxon>
        <taxon>Agaricomycetes</taxon>
        <taxon>Agaricomycetidae</taxon>
        <taxon>Agaricales</taxon>
        <taxon>Pluteineae</taxon>
        <taxon>Pluteaceae</taxon>
        <taxon>Pluteus</taxon>
    </lineage>
</organism>
<evidence type="ECO:0000313" key="1">
    <source>
        <dbReference type="EMBL" id="TFK62710.1"/>
    </source>
</evidence>
<sequence length="207" mass="22917">MNSIVWGLGEMVPGRNSEAVIMGNHASRLAERYGPDPASDAMARSQSNLHLNMSSPHTSYFESKRVYRSESGTLLNHTETEEVTRTVTHMEVGREILAIIRMAQEVGEVGRNETTTPTPSFGGGLDSPTALTRLLLHLEFKDSVERSTRPMLVWVSNPKWGIWLKALITPSIPTPAPVHVKVPWVIARLQYCAEYSYAFSGNHAVSS</sequence>
<evidence type="ECO:0000313" key="2">
    <source>
        <dbReference type="Proteomes" id="UP000308600"/>
    </source>
</evidence>
<reference evidence="1 2" key="1">
    <citation type="journal article" date="2019" name="Nat. Ecol. Evol.">
        <title>Megaphylogeny resolves global patterns of mushroom evolution.</title>
        <authorList>
            <person name="Varga T."/>
            <person name="Krizsan K."/>
            <person name="Foldi C."/>
            <person name="Dima B."/>
            <person name="Sanchez-Garcia M."/>
            <person name="Sanchez-Ramirez S."/>
            <person name="Szollosi G.J."/>
            <person name="Szarkandi J.G."/>
            <person name="Papp V."/>
            <person name="Albert L."/>
            <person name="Andreopoulos W."/>
            <person name="Angelini C."/>
            <person name="Antonin V."/>
            <person name="Barry K.W."/>
            <person name="Bougher N.L."/>
            <person name="Buchanan P."/>
            <person name="Buyck B."/>
            <person name="Bense V."/>
            <person name="Catcheside P."/>
            <person name="Chovatia M."/>
            <person name="Cooper J."/>
            <person name="Damon W."/>
            <person name="Desjardin D."/>
            <person name="Finy P."/>
            <person name="Geml J."/>
            <person name="Haridas S."/>
            <person name="Hughes K."/>
            <person name="Justo A."/>
            <person name="Karasinski D."/>
            <person name="Kautmanova I."/>
            <person name="Kiss B."/>
            <person name="Kocsube S."/>
            <person name="Kotiranta H."/>
            <person name="LaButti K.M."/>
            <person name="Lechner B.E."/>
            <person name="Liimatainen K."/>
            <person name="Lipzen A."/>
            <person name="Lukacs Z."/>
            <person name="Mihaltcheva S."/>
            <person name="Morgado L.N."/>
            <person name="Niskanen T."/>
            <person name="Noordeloos M.E."/>
            <person name="Ohm R.A."/>
            <person name="Ortiz-Santana B."/>
            <person name="Ovrebo C."/>
            <person name="Racz N."/>
            <person name="Riley R."/>
            <person name="Savchenko A."/>
            <person name="Shiryaev A."/>
            <person name="Soop K."/>
            <person name="Spirin V."/>
            <person name="Szebenyi C."/>
            <person name="Tomsovsky M."/>
            <person name="Tulloss R.E."/>
            <person name="Uehling J."/>
            <person name="Grigoriev I.V."/>
            <person name="Vagvolgyi C."/>
            <person name="Papp T."/>
            <person name="Martin F.M."/>
            <person name="Miettinen O."/>
            <person name="Hibbett D.S."/>
            <person name="Nagy L.G."/>
        </authorList>
    </citation>
    <scope>NUCLEOTIDE SEQUENCE [LARGE SCALE GENOMIC DNA]</scope>
    <source>
        <strain evidence="1 2">NL-1719</strain>
    </source>
</reference>
<protein>
    <submittedName>
        <fullName evidence="1">Uncharacterized protein</fullName>
    </submittedName>
</protein>
<proteinExistence type="predicted"/>
<dbReference type="Proteomes" id="UP000308600">
    <property type="component" value="Unassembled WGS sequence"/>
</dbReference>
<keyword evidence="2" id="KW-1185">Reference proteome</keyword>
<accession>A0ACD3AAE8</accession>
<gene>
    <name evidence="1" type="ORF">BDN72DRAFT_862654</name>
</gene>
<dbReference type="EMBL" id="ML208565">
    <property type="protein sequence ID" value="TFK62710.1"/>
    <property type="molecule type" value="Genomic_DNA"/>
</dbReference>